<name>A0A1Y2HLY6_9FUNG</name>
<proteinExistence type="predicted"/>
<sequence>MYPGHHHPAPASVRRATLARPGTGHGPGMTGGPADENGFDDDDDSSHLNATAMALPMSAAKRMVATGTPVPGTPSLHRGLFKKPGHLTAATPSKPQLASATPRHASKTPASASVKPHPTTAKPTPAAPAPARRLLFPSGATVPGTPASGSRGPSFASTTNSAARHVQTPRGPTAKPTPVPATTTPARGMYAATPSAAATNVFKTPAPVVRKSARELAREVIASFHEPEPVYLGSEPVHHDDEIEYCPTGKHLNDAVDPNDALFFPLDHFEIAPIPTFDFLPSPHFRPSTSSSSSDDDDQAGPLSGRRPLSPVKTAAGVLPPPGPLLAVDIVDLDFDKTAESIEADTSSSCGSDFDFGDSLGDDGLFVGSVGLIHEHEHDESWASGAGGSSTARRNKKTLNQVLDEMEASRPCPLLLFESDED</sequence>
<feature type="region of interest" description="Disordered" evidence="1">
    <location>
        <begin position="378"/>
        <end position="398"/>
    </location>
</feature>
<feature type="region of interest" description="Disordered" evidence="1">
    <location>
        <begin position="1"/>
        <end position="49"/>
    </location>
</feature>
<comment type="caution">
    <text evidence="2">The sequence shown here is derived from an EMBL/GenBank/DDBJ whole genome shotgun (WGS) entry which is preliminary data.</text>
</comment>
<reference evidence="2 3" key="1">
    <citation type="submission" date="2016-07" db="EMBL/GenBank/DDBJ databases">
        <title>Pervasive Adenine N6-methylation of Active Genes in Fungi.</title>
        <authorList>
            <consortium name="DOE Joint Genome Institute"/>
            <person name="Mondo S.J."/>
            <person name="Dannebaum R.O."/>
            <person name="Kuo R.C."/>
            <person name="Labutti K."/>
            <person name="Haridas S."/>
            <person name="Kuo A."/>
            <person name="Salamov A."/>
            <person name="Ahrendt S.R."/>
            <person name="Lipzen A."/>
            <person name="Sullivan W."/>
            <person name="Andreopoulos W.B."/>
            <person name="Clum A."/>
            <person name="Lindquist E."/>
            <person name="Daum C."/>
            <person name="Ramamoorthy G.K."/>
            <person name="Gryganskyi A."/>
            <person name="Culley D."/>
            <person name="Magnuson J.K."/>
            <person name="James T.Y."/>
            <person name="O'Malley M.A."/>
            <person name="Stajich J.E."/>
            <person name="Spatafora J.W."/>
            <person name="Visel A."/>
            <person name="Grigoriev I.V."/>
        </authorList>
    </citation>
    <scope>NUCLEOTIDE SEQUENCE [LARGE SCALE GENOMIC DNA]</scope>
    <source>
        <strain evidence="2 3">PL171</strain>
    </source>
</reference>
<feature type="compositionally biased region" description="Polar residues" evidence="1">
    <location>
        <begin position="90"/>
        <end position="99"/>
    </location>
</feature>
<evidence type="ECO:0000313" key="2">
    <source>
        <dbReference type="EMBL" id="ORZ34102.1"/>
    </source>
</evidence>
<accession>A0A1Y2HLY6</accession>
<feature type="region of interest" description="Disordered" evidence="1">
    <location>
        <begin position="65"/>
        <end position="187"/>
    </location>
</feature>
<protein>
    <submittedName>
        <fullName evidence="2">Uncharacterized protein</fullName>
    </submittedName>
</protein>
<dbReference type="AlphaFoldDB" id="A0A1Y2HLY6"/>
<gene>
    <name evidence="2" type="ORF">BCR44DRAFT_60397</name>
</gene>
<feature type="region of interest" description="Disordered" evidence="1">
    <location>
        <begin position="283"/>
        <end position="318"/>
    </location>
</feature>
<organism evidence="2 3">
    <name type="scientific">Catenaria anguillulae PL171</name>
    <dbReference type="NCBI Taxonomy" id="765915"/>
    <lineage>
        <taxon>Eukaryota</taxon>
        <taxon>Fungi</taxon>
        <taxon>Fungi incertae sedis</taxon>
        <taxon>Blastocladiomycota</taxon>
        <taxon>Blastocladiomycetes</taxon>
        <taxon>Blastocladiales</taxon>
        <taxon>Catenariaceae</taxon>
        <taxon>Catenaria</taxon>
    </lineage>
</organism>
<dbReference type="EMBL" id="MCFL01000031">
    <property type="protein sequence ID" value="ORZ34102.1"/>
    <property type="molecule type" value="Genomic_DNA"/>
</dbReference>
<feature type="compositionally biased region" description="Low complexity" evidence="1">
    <location>
        <begin position="172"/>
        <end position="186"/>
    </location>
</feature>
<evidence type="ECO:0000313" key="3">
    <source>
        <dbReference type="Proteomes" id="UP000193411"/>
    </source>
</evidence>
<keyword evidence="3" id="KW-1185">Reference proteome</keyword>
<evidence type="ECO:0000256" key="1">
    <source>
        <dbReference type="SAM" id="MobiDB-lite"/>
    </source>
</evidence>
<dbReference type="Proteomes" id="UP000193411">
    <property type="component" value="Unassembled WGS sequence"/>
</dbReference>